<protein>
    <submittedName>
        <fullName evidence="2">Uncharacterized protein</fullName>
    </submittedName>
</protein>
<evidence type="ECO:0000313" key="3">
    <source>
        <dbReference type="Proteomes" id="UP000813444"/>
    </source>
</evidence>
<feature type="compositionally biased region" description="Basic and acidic residues" evidence="1">
    <location>
        <begin position="137"/>
        <end position="166"/>
    </location>
</feature>
<comment type="caution">
    <text evidence="2">The sequence shown here is derived from an EMBL/GenBank/DDBJ whole genome shotgun (WGS) entry which is preliminary data.</text>
</comment>
<proteinExistence type="predicted"/>
<feature type="compositionally biased region" description="Polar residues" evidence="1">
    <location>
        <begin position="57"/>
        <end position="66"/>
    </location>
</feature>
<feature type="region of interest" description="Disordered" evidence="1">
    <location>
        <begin position="1"/>
        <end position="177"/>
    </location>
</feature>
<gene>
    <name evidence="2" type="ORF">B0I35DRAFT_413321</name>
</gene>
<accession>A0A8K0SMG0</accession>
<sequence length="177" mass="18671">MSASQNPDAMTPAQGEFRSRVAPSEPLTRKGHAPGVKVGNDAVPEFHAETYPPGTAPANQSFNPNPTGEVPGQALNPDMDAESRTRASDTLGGATSSDVHTGYGHPGAGMTSQELHGGKHKRERAGLEGVGANPSDPVHERGFDRDYPVGYRGKFDENYPGAEERIPAGPEEVASER</sequence>
<organism evidence="2 3">
    <name type="scientific">Stachybotrys elegans</name>
    <dbReference type="NCBI Taxonomy" id="80388"/>
    <lineage>
        <taxon>Eukaryota</taxon>
        <taxon>Fungi</taxon>
        <taxon>Dikarya</taxon>
        <taxon>Ascomycota</taxon>
        <taxon>Pezizomycotina</taxon>
        <taxon>Sordariomycetes</taxon>
        <taxon>Hypocreomycetidae</taxon>
        <taxon>Hypocreales</taxon>
        <taxon>Stachybotryaceae</taxon>
        <taxon>Stachybotrys</taxon>
    </lineage>
</organism>
<reference evidence="2" key="1">
    <citation type="journal article" date="2021" name="Nat. Commun.">
        <title>Genetic determinants of endophytism in the Arabidopsis root mycobiome.</title>
        <authorList>
            <person name="Mesny F."/>
            <person name="Miyauchi S."/>
            <person name="Thiergart T."/>
            <person name="Pickel B."/>
            <person name="Atanasova L."/>
            <person name="Karlsson M."/>
            <person name="Huettel B."/>
            <person name="Barry K.W."/>
            <person name="Haridas S."/>
            <person name="Chen C."/>
            <person name="Bauer D."/>
            <person name="Andreopoulos W."/>
            <person name="Pangilinan J."/>
            <person name="LaButti K."/>
            <person name="Riley R."/>
            <person name="Lipzen A."/>
            <person name="Clum A."/>
            <person name="Drula E."/>
            <person name="Henrissat B."/>
            <person name="Kohler A."/>
            <person name="Grigoriev I.V."/>
            <person name="Martin F.M."/>
            <person name="Hacquard S."/>
        </authorList>
    </citation>
    <scope>NUCLEOTIDE SEQUENCE</scope>
    <source>
        <strain evidence="2">MPI-CAGE-CH-0235</strain>
    </source>
</reference>
<dbReference type="OrthoDB" id="3260716at2759"/>
<evidence type="ECO:0000313" key="2">
    <source>
        <dbReference type="EMBL" id="KAH7308715.1"/>
    </source>
</evidence>
<dbReference type="Proteomes" id="UP000813444">
    <property type="component" value="Unassembled WGS sequence"/>
</dbReference>
<dbReference type="EMBL" id="JAGPNK010000015">
    <property type="protein sequence ID" value="KAH7308715.1"/>
    <property type="molecule type" value="Genomic_DNA"/>
</dbReference>
<evidence type="ECO:0000256" key="1">
    <source>
        <dbReference type="SAM" id="MobiDB-lite"/>
    </source>
</evidence>
<dbReference type="AlphaFoldDB" id="A0A8K0SMG0"/>
<keyword evidence="3" id="KW-1185">Reference proteome</keyword>
<name>A0A8K0SMG0_9HYPO</name>